<organism evidence="10 11">
    <name type="scientific">Blepharisma stoltei</name>
    <dbReference type="NCBI Taxonomy" id="1481888"/>
    <lineage>
        <taxon>Eukaryota</taxon>
        <taxon>Sar</taxon>
        <taxon>Alveolata</taxon>
        <taxon>Ciliophora</taxon>
        <taxon>Postciliodesmatophora</taxon>
        <taxon>Heterotrichea</taxon>
        <taxon>Heterotrichida</taxon>
        <taxon>Blepharismidae</taxon>
        <taxon>Blepharisma</taxon>
    </lineage>
</organism>
<dbReference type="InterPro" id="IPR032630">
    <property type="entry name" value="P_typ_ATPase_c"/>
</dbReference>
<feature type="domain" description="Guanylate cyclase" evidence="9">
    <location>
        <begin position="1954"/>
        <end position="2085"/>
    </location>
</feature>
<dbReference type="Gene3D" id="3.30.70.1230">
    <property type="entry name" value="Nucleotide cyclase"/>
    <property type="match status" value="2"/>
</dbReference>
<keyword evidence="3" id="KW-0479">Metal-binding</keyword>
<protein>
    <recommendedName>
        <fullName evidence="9">Guanylate cyclase domain-containing protein</fullName>
    </recommendedName>
</protein>
<dbReference type="PANTHER" id="PTHR24092">
    <property type="entry name" value="PROBABLE PHOSPHOLIPID-TRANSPORTING ATPASE"/>
    <property type="match status" value="1"/>
</dbReference>
<keyword evidence="5 8" id="KW-1133">Transmembrane helix</keyword>
<evidence type="ECO:0000256" key="4">
    <source>
        <dbReference type="ARBA" id="ARBA00022842"/>
    </source>
</evidence>
<feature type="transmembrane region" description="Helical" evidence="8">
    <location>
        <begin position="1243"/>
        <end position="1263"/>
    </location>
</feature>
<comment type="caution">
    <text evidence="10">The sequence shown here is derived from an EMBL/GenBank/DDBJ whole genome shotgun (WGS) entry which is preliminary data.</text>
</comment>
<evidence type="ECO:0000256" key="8">
    <source>
        <dbReference type="SAM" id="Phobius"/>
    </source>
</evidence>
<dbReference type="GO" id="GO:0006897">
    <property type="term" value="P:endocytosis"/>
    <property type="evidence" value="ECO:0007669"/>
    <property type="project" value="TreeGrafter"/>
</dbReference>
<feature type="transmembrane region" description="Helical" evidence="8">
    <location>
        <begin position="1777"/>
        <end position="1798"/>
    </location>
</feature>
<dbReference type="InterPro" id="IPR036412">
    <property type="entry name" value="HAD-like_sf"/>
</dbReference>
<dbReference type="InterPro" id="IPR023298">
    <property type="entry name" value="ATPase_P-typ_TM_dom_sf"/>
</dbReference>
<feature type="region of interest" description="Disordered" evidence="7">
    <location>
        <begin position="731"/>
        <end position="751"/>
    </location>
</feature>
<dbReference type="Pfam" id="PF16209">
    <property type="entry name" value="PhoLip_ATPase_N"/>
    <property type="match status" value="1"/>
</dbReference>
<keyword evidence="2 8" id="KW-0812">Transmembrane</keyword>
<dbReference type="InterPro" id="IPR029787">
    <property type="entry name" value="Nucleotide_cyclase"/>
</dbReference>
<evidence type="ECO:0000256" key="7">
    <source>
        <dbReference type="SAM" id="MobiDB-lite"/>
    </source>
</evidence>
<dbReference type="SFLD" id="SFLDS00003">
    <property type="entry name" value="Haloacid_Dehalogenase"/>
    <property type="match status" value="1"/>
</dbReference>
<evidence type="ECO:0000256" key="2">
    <source>
        <dbReference type="ARBA" id="ARBA00022692"/>
    </source>
</evidence>
<dbReference type="GO" id="GO:0046872">
    <property type="term" value="F:metal ion binding"/>
    <property type="evidence" value="ECO:0007669"/>
    <property type="project" value="UniProtKB-KW"/>
</dbReference>
<evidence type="ECO:0000256" key="5">
    <source>
        <dbReference type="ARBA" id="ARBA00022989"/>
    </source>
</evidence>
<feature type="transmembrane region" description="Helical" evidence="8">
    <location>
        <begin position="1333"/>
        <end position="1359"/>
    </location>
</feature>
<dbReference type="Gene3D" id="2.70.150.10">
    <property type="entry name" value="Calcium-transporting ATPase, cytoplasmic transduction domain A"/>
    <property type="match status" value="1"/>
</dbReference>
<feature type="transmembrane region" description="Helical" evidence="8">
    <location>
        <begin position="1269"/>
        <end position="1288"/>
    </location>
</feature>
<dbReference type="PROSITE" id="PS00154">
    <property type="entry name" value="ATPASE_E1_E2"/>
    <property type="match status" value="1"/>
</dbReference>
<feature type="transmembrane region" description="Helical" evidence="8">
    <location>
        <begin position="1805"/>
        <end position="1826"/>
    </location>
</feature>
<sequence>MNKIPTHKKQDPDTEDWRLIELQLKSQITSSIYKSNKVTSARYTFFTFLPLNLFDQFMRPSNIWFLYVSILELSVLSDQERWFYGTSIPLLILLVLTAIKDAISDYQRSKGDGKTNNEQHLVWNGNSFSPTKSEDILVGQVVLLQNKEKAPADLILFCSGSPNFYCYLDTSGILGERDLKIKSAVRELQTLIDVSDVNEASAYLKLINGQIKVQAPNKDFSSFSGKLILENSPKASNITIDNFIFRGAKICNTPWIFGLVVYTGSEGKTWKMKKSYIRKSSVIEKQVNKIVIILIGIVLILSLFEALMATYNSDFDYENHGHYIFFKFNSIFSQLVPLPLFVIIDLVRWIRGWRIEKEKGGIQFKTSDIHENLGQIEYLLTDKTGTLTQDNLTVQLCIVGDNDYWEGTGSADELRRVGRVETRINNYQTERPFIENDSFVSATHTSFQRKSIVDLKADFLADQTDEMTHYFTCFALCNMAFPLEYGDYLTTVAEDKILLEMSKIVGVSLTSRDSYKCKINILDQTKEYLIWGLQDASRENKRTRIVVQNSRSDEVLIYVKGSLDAMLEILKDPHDKLPFLENILKEQSTSSLQFIVAGYRVLKHREAQEFKLGLRNAKQCPVNSERRIESVFEEIEIGVNYLGCVGIQEEIREDTKNTVKILRNAGIKLWILSGDSEESTISAGIGSSAIQEHYEIIRLCQPASEVECYTMLQEALDSTLFKDNSLKKNSSKDVFKESGPLRTPPESPMQSAQDYEYESSMTDKDNAHLKHLETAREPSLPTLNQRAHRLSNELSLKRGSINPLISKLTSFSNAPIIDINRPFSVGDLSFVLSVDKKTLDLCLGNPSCRKLLVILLFTSQSACFHSLLPDDKTKVAKLLKQNFSFKPAFLAIGDSESDVGMIQEAHVGIGIMGNEGVQAANASDIVIKQFSDLTRLILCEGHWSYSNISKIILIIWYKSVFIISLIFFFSLLDEYSGALIDALSLGYYIMVLNIANLIGMGVFDQQLTGNEIAEYPEMHSSGVYSTFFNSYYIFNYCLQGVGHAGILTIFLRFGVTDIVKDAGYTENLLILRCITIILATMMVQALSILETNSYCKKTLAFQVVSFGIFVVVLIAYSFDSPMFDLYGFLSMIFSSPRLIVSMIMLFFIFFLISYTVKTYSALFAPTLIDFINALKIRVFDFEIISRVNQYENKLEKVFKGTSKYKAEVDSELFEINLFMLHFKSPLRREEYNKGKYMSRLKPYRLFIAFITIFAIIALIVHFAREESNIMVGTEIIITLCLSIGYLIISWSKYFINNLRCFIIAYYLIILFIALTATYEVYVKNATIEAVYPLTFLLAFNVDWIIQVVCNCIITIFVILKVSRLFDSTFSSVDLTVTAVQYMIFWLTIDIACLIVAYNIELSSLNEFILIKKVRTEMLKAKDVLELLMPKFVLKRVKDGIRYIADDQGIVSVLFCNICDFDLITIDFTPQEITSMLDDIYGKFDQLCELVGVTKIETVGKTYMACAGLKDSESELDTNFRSVPHARRVIEMGIEIINCVQKMTTRNGEPLHVQIGINSGPVTAGVVGAHKPQYSLVGDTVNTASRMATTLKDKNAIQISNSTYELLGNKRGLLFIPQIVYAKGKGNMETFIVKVDNIPPEGLLTDFTRRGDTVKTTLSLFMSGSMLMPTISMHVSSFSDLPSPGLITMETKKTSGLYTNLINGEKEKVFKKKETSLEKMSVISFKCYETEEEAAFRKLTLEDNYINLNSELILGLLSDSCSLIIQIVWVATDNYNTLFFIVYFPFEIAGFLLLLWLLNENYKEKWYAWCLQLFFALGSLSFILASVWLENDLNQLVGLGALIHIMLLTHGSMIFFGHIIAFAVLATLGWIVAGIFVDIPDIVLRQTIYMVGFVVLCLVTLYYRVKKLWTYSHLRTNSQNELNTIEELVNKMMPPHAYMNLKDKHSVTDRFSQVTILYADIVGFTAWSSDKAPDEILGMLYELFSRFDNLCLVHNVYKVHTIGDCYVAMGYTGNTKNRDPGQECVNMVEFAQAMINIIQEVNEINGINLNMRIGMHTGDVIGGIIGRYIVRYDIYGSGVLVANLMESNGIPGEIAISEVTQMLLKRFRPSKYTFQHVNEINVPVLQRSYKIYTIHNSL</sequence>
<feature type="domain" description="Guanylate cyclase" evidence="9">
    <location>
        <begin position="1451"/>
        <end position="1587"/>
    </location>
</feature>
<dbReference type="InterPro" id="IPR023214">
    <property type="entry name" value="HAD_sf"/>
</dbReference>
<feature type="transmembrane region" description="Helical" evidence="8">
    <location>
        <begin position="984"/>
        <end position="1003"/>
    </location>
</feature>
<feature type="transmembrane region" description="Helical" evidence="8">
    <location>
        <begin position="82"/>
        <end position="99"/>
    </location>
</feature>
<feature type="transmembrane region" description="Helical" evidence="8">
    <location>
        <begin position="1067"/>
        <end position="1087"/>
    </location>
</feature>
<dbReference type="EMBL" id="CAJZBQ010000008">
    <property type="protein sequence ID" value="CAG9312636.1"/>
    <property type="molecule type" value="Genomic_DNA"/>
</dbReference>
<dbReference type="SMART" id="SM00044">
    <property type="entry name" value="CYCc"/>
    <property type="match status" value="2"/>
</dbReference>
<dbReference type="GO" id="GO:0005886">
    <property type="term" value="C:plasma membrane"/>
    <property type="evidence" value="ECO:0007669"/>
    <property type="project" value="TreeGrafter"/>
</dbReference>
<dbReference type="GO" id="GO:0005802">
    <property type="term" value="C:trans-Golgi network"/>
    <property type="evidence" value="ECO:0007669"/>
    <property type="project" value="TreeGrafter"/>
</dbReference>
<dbReference type="Gene3D" id="3.40.1110.10">
    <property type="entry name" value="Calcium-transporting ATPase, cytoplasmic domain N"/>
    <property type="match status" value="1"/>
</dbReference>
<evidence type="ECO:0000313" key="11">
    <source>
        <dbReference type="Proteomes" id="UP001162131"/>
    </source>
</evidence>
<feature type="transmembrane region" description="Helical" evidence="8">
    <location>
        <begin position="1033"/>
        <end position="1055"/>
    </location>
</feature>
<evidence type="ECO:0000256" key="3">
    <source>
        <dbReference type="ARBA" id="ARBA00022723"/>
    </source>
</evidence>
<dbReference type="GO" id="GO:0009190">
    <property type="term" value="P:cyclic nucleotide biosynthetic process"/>
    <property type="evidence" value="ECO:0007669"/>
    <property type="project" value="InterPro"/>
</dbReference>
<gene>
    <name evidence="10" type="ORF">BSTOLATCC_MIC7163</name>
</gene>
<dbReference type="SFLD" id="SFLDG00002">
    <property type="entry name" value="C1.7:_P-type_atpase_like"/>
    <property type="match status" value="1"/>
</dbReference>
<dbReference type="GO" id="GO:0045332">
    <property type="term" value="P:phospholipid translocation"/>
    <property type="evidence" value="ECO:0007669"/>
    <property type="project" value="TreeGrafter"/>
</dbReference>
<reference evidence="10" key="1">
    <citation type="submission" date="2021-09" db="EMBL/GenBank/DDBJ databases">
        <authorList>
            <consortium name="AG Swart"/>
            <person name="Singh M."/>
            <person name="Singh A."/>
            <person name="Seah K."/>
            <person name="Emmerich C."/>
        </authorList>
    </citation>
    <scope>NUCLEOTIDE SEQUENCE</scope>
    <source>
        <strain evidence="10">ATCC30299</strain>
    </source>
</reference>
<dbReference type="GO" id="GO:0140326">
    <property type="term" value="F:ATPase-coupled intramembrane lipid transporter activity"/>
    <property type="evidence" value="ECO:0007669"/>
    <property type="project" value="TreeGrafter"/>
</dbReference>
<dbReference type="SFLD" id="SFLDF00027">
    <property type="entry name" value="p-type_atpase"/>
    <property type="match status" value="1"/>
</dbReference>
<dbReference type="PROSITE" id="PS50125">
    <property type="entry name" value="GUANYLATE_CYCLASE_2"/>
    <property type="match status" value="2"/>
</dbReference>
<feature type="transmembrane region" description="Helical" evidence="8">
    <location>
        <begin position="1099"/>
        <end position="1118"/>
    </location>
</feature>
<feature type="transmembrane region" description="Helical" evidence="8">
    <location>
        <begin position="1855"/>
        <end position="1875"/>
    </location>
</feature>
<dbReference type="InterPro" id="IPR044492">
    <property type="entry name" value="P_typ_ATPase_HD_dom"/>
</dbReference>
<dbReference type="InterPro" id="IPR008250">
    <property type="entry name" value="ATPase_P-typ_transduc_dom_A_sf"/>
</dbReference>
<dbReference type="InterPro" id="IPR032631">
    <property type="entry name" value="P-type_ATPase_N"/>
</dbReference>
<dbReference type="InterPro" id="IPR018303">
    <property type="entry name" value="ATPase_P-typ_P_site"/>
</dbReference>
<feature type="transmembrane region" description="Helical" evidence="8">
    <location>
        <begin position="951"/>
        <end position="972"/>
    </location>
</feature>
<feature type="transmembrane region" description="Helical" evidence="8">
    <location>
        <begin position="331"/>
        <end position="350"/>
    </location>
</feature>
<proteinExistence type="predicted"/>
<dbReference type="SUPFAM" id="SSF81660">
    <property type="entry name" value="Metal cation-transporting ATPase, ATP-binding domain N"/>
    <property type="match status" value="1"/>
</dbReference>
<dbReference type="SUPFAM" id="SSF81665">
    <property type="entry name" value="Calcium ATPase, transmembrane domain M"/>
    <property type="match status" value="1"/>
</dbReference>
<accession>A0AAU9IH92</accession>
<dbReference type="Pfam" id="PF00211">
    <property type="entry name" value="Guanylate_cyc"/>
    <property type="match status" value="2"/>
</dbReference>
<dbReference type="InterPro" id="IPR023299">
    <property type="entry name" value="ATPase_P-typ_cyto_dom_N"/>
</dbReference>
<dbReference type="GO" id="GO:0000166">
    <property type="term" value="F:nucleotide binding"/>
    <property type="evidence" value="ECO:0007669"/>
    <property type="project" value="InterPro"/>
</dbReference>
<feature type="transmembrane region" description="Helical" evidence="8">
    <location>
        <begin position="1138"/>
        <end position="1156"/>
    </location>
</feature>
<evidence type="ECO:0000256" key="1">
    <source>
        <dbReference type="ARBA" id="ARBA00004141"/>
    </source>
</evidence>
<keyword evidence="6 8" id="KW-0472">Membrane</keyword>
<dbReference type="InterPro" id="IPR001054">
    <property type="entry name" value="A/G_cyclase"/>
</dbReference>
<keyword evidence="4" id="KW-0460">Magnesium</keyword>
<dbReference type="Proteomes" id="UP001162131">
    <property type="component" value="Unassembled WGS sequence"/>
</dbReference>
<dbReference type="PANTHER" id="PTHR24092:SF5">
    <property type="entry name" value="PHOSPHOLIPID-TRANSPORTING ATPASE"/>
    <property type="match status" value="1"/>
</dbReference>
<feature type="transmembrane region" description="Helical" evidence="8">
    <location>
        <begin position="1300"/>
        <end position="1321"/>
    </location>
</feature>
<dbReference type="SUPFAM" id="SSF56784">
    <property type="entry name" value="HAD-like"/>
    <property type="match status" value="1"/>
</dbReference>
<evidence type="ECO:0000313" key="10">
    <source>
        <dbReference type="EMBL" id="CAG9312636.1"/>
    </source>
</evidence>
<feature type="transmembrane region" description="Helical" evidence="8">
    <location>
        <begin position="1887"/>
        <end position="1904"/>
    </location>
</feature>
<evidence type="ECO:0000256" key="6">
    <source>
        <dbReference type="ARBA" id="ARBA00023136"/>
    </source>
</evidence>
<dbReference type="Gene3D" id="3.40.50.1000">
    <property type="entry name" value="HAD superfamily/HAD-like"/>
    <property type="match status" value="1"/>
</dbReference>
<dbReference type="Pfam" id="PF16212">
    <property type="entry name" value="PhoLip_ATPase_C"/>
    <property type="match status" value="1"/>
</dbReference>
<name>A0AAU9IH92_9CILI</name>
<dbReference type="CDD" id="cd07302">
    <property type="entry name" value="CHD"/>
    <property type="match status" value="2"/>
</dbReference>
<dbReference type="GO" id="GO:0005768">
    <property type="term" value="C:endosome"/>
    <property type="evidence" value="ECO:0007669"/>
    <property type="project" value="TreeGrafter"/>
</dbReference>
<dbReference type="SUPFAM" id="SSF55073">
    <property type="entry name" value="Nucleotide cyclase"/>
    <property type="match status" value="2"/>
</dbReference>
<comment type="subcellular location">
    <subcellularLocation>
        <location evidence="1">Membrane</location>
        <topology evidence="1">Multi-pass membrane protein</topology>
    </subcellularLocation>
</comment>
<dbReference type="PRINTS" id="PR00119">
    <property type="entry name" value="CATATPASE"/>
</dbReference>
<evidence type="ECO:0000259" key="9">
    <source>
        <dbReference type="PROSITE" id="PS50125"/>
    </source>
</evidence>
<dbReference type="SUPFAM" id="SSF81653">
    <property type="entry name" value="Calcium ATPase, transduction domain A"/>
    <property type="match status" value="1"/>
</dbReference>
<dbReference type="GO" id="GO:0035556">
    <property type="term" value="P:intracellular signal transduction"/>
    <property type="evidence" value="ECO:0007669"/>
    <property type="project" value="InterPro"/>
</dbReference>
<dbReference type="GO" id="GO:0006890">
    <property type="term" value="P:retrograde vesicle-mediated transport, Golgi to endoplasmic reticulum"/>
    <property type="evidence" value="ECO:0007669"/>
    <property type="project" value="TreeGrafter"/>
</dbReference>
<keyword evidence="11" id="KW-1185">Reference proteome</keyword>
<feature type="transmembrane region" description="Helical" evidence="8">
    <location>
        <begin position="290"/>
        <end position="311"/>
    </location>
</feature>